<comment type="catalytic activity">
    <reaction evidence="10">
        <text>DIBOA beta-D-glucoside + H2O = DIBOA + D-glucose</text>
        <dbReference type="Rhea" id="RHEA:33979"/>
        <dbReference type="ChEBI" id="CHEBI:4167"/>
        <dbReference type="ChEBI" id="CHEBI:15377"/>
        <dbReference type="ChEBI" id="CHEBI:63558"/>
        <dbReference type="ChEBI" id="CHEBI:63670"/>
        <dbReference type="EC" id="3.2.1.182"/>
    </reaction>
</comment>
<dbReference type="GO" id="GO:0009507">
    <property type="term" value="C:chloroplast"/>
    <property type="evidence" value="ECO:0007669"/>
    <property type="project" value="UniProtKB-SubCell"/>
</dbReference>
<keyword evidence="8" id="KW-1015">Disulfide bond</keyword>
<evidence type="ECO:0000256" key="3">
    <source>
        <dbReference type="ARBA" id="ARBA00012857"/>
    </source>
</evidence>
<evidence type="ECO:0000256" key="4">
    <source>
        <dbReference type="ARBA" id="ARBA00022528"/>
    </source>
</evidence>
<sequence>MTMALSATFALTTTHTAHPCLGCKTRILNTVPWRLSPEKGYILSLRSRAARISSDIGVKAVKPAKQVVTKSSFPSDFVFGAGTSSYQTEGGWDEDGKGPSIWDHYCHTYPEKIVGGGNGDVAVNSYHMYEEDVKMLKAMGMDAYKFSISWPRILPKGTLQGGINQAGIDYYNNLINKLIENGIKPYVVLFHWETPLALEKDYQSFLSPRIVNDFKDYAEVCFKNFGDRVKHWFTFNEPYVFVNNAYGAGKHAPGRCSPDANPDEPCVDQTGNSLVEPYKVGHNLLLAHAEAVCLYKQKYQEHQQGQIGIALVSMDYEPLSNTEHVHSEARHRFIDYNLGWFLEPLYRGDYPFSMRALIRERLPYFTPEERKRLIGSYDMLGLNYYTSRFAKHIDFSPSRMLKVNTDDVYAQAEKQANGRYIGKSTGTDWLYSYPEGLKNLLTIIRHRYGNPPVYITENGVGDMDLNGDLPMEKALNDDVRLNYLKDHIAIIRESIDMGCKVRGHFTWALVDNFEWQNGFTERFGLIYVDRKNNFKRHMKKSAKWFAEFNLAGAKIDQQELASSNGVPKSTPMPASKAA</sequence>
<reference evidence="16" key="1">
    <citation type="journal article" date="2018" name="DNA Res.">
        <title>Multiple hybrid de novo genome assembly of finger millet, an orphan allotetraploid crop.</title>
        <authorList>
            <person name="Hatakeyama M."/>
            <person name="Aluri S."/>
            <person name="Balachadran M.T."/>
            <person name="Sivarajan S.R."/>
            <person name="Patrignani A."/>
            <person name="Gruter S."/>
            <person name="Poveda L."/>
            <person name="Shimizu-Inatsugi R."/>
            <person name="Baeten J."/>
            <person name="Francoijs K.J."/>
            <person name="Nataraja K.N."/>
            <person name="Reddy Y.A.N."/>
            <person name="Phadnis S."/>
            <person name="Ravikumar R.L."/>
            <person name="Schlapbach R."/>
            <person name="Sreeman S.M."/>
            <person name="Shimizu K.K."/>
        </authorList>
    </citation>
    <scope>NUCLEOTIDE SEQUENCE</scope>
</reference>
<evidence type="ECO:0000256" key="12">
    <source>
        <dbReference type="ARBA" id="ARBA00065078"/>
    </source>
</evidence>
<feature type="active site" description="Nucleophile" evidence="13">
    <location>
        <position position="457"/>
    </location>
</feature>
<dbReference type="EC" id="3.2.1.182" evidence="3"/>
<proteinExistence type="inferred from homology"/>
<keyword evidence="7" id="KW-0809">Transit peptide</keyword>
<evidence type="ECO:0000256" key="10">
    <source>
        <dbReference type="ARBA" id="ARBA00048544"/>
    </source>
</evidence>
<keyword evidence="5" id="KW-0934">Plastid</keyword>
<dbReference type="PANTHER" id="PTHR10353">
    <property type="entry name" value="GLYCOSYL HYDROLASE"/>
    <property type="match status" value="1"/>
</dbReference>
<evidence type="ECO:0000256" key="2">
    <source>
        <dbReference type="ARBA" id="ARBA00010838"/>
    </source>
</evidence>
<dbReference type="PROSITE" id="PS00653">
    <property type="entry name" value="GLYCOSYL_HYDROL_F1_2"/>
    <property type="match status" value="1"/>
</dbReference>
<evidence type="ECO:0000256" key="7">
    <source>
        <dbReference type="ARBA" id="ARBA00022946"/>
    </source>
</evidence>
<dbReference type="InterPro" id="IPR018120">
    <property type="entry name" value="Glyco_hydro_1_AS"/>
</dbReference>
<dbReference type="FunFam" id="3.20.20.80:FF:000041">
    <property type="entry name" value="Beta-glucosidase 7"/>
    <property type="match status" value="1"/>
</dbReference>
<dbReference type="PRINTS" id="PR00131">
    <property type="entry name" value="GLHYDRLASE1"/>
</dbReference>
<evidence type="ECO:0000256" key="11">
    <source>
        <dbReference type="ARBA" id="ARBA00049199"/>
    </source>
</evidence>
<evidence type="ECO:0000256" key="15">
    <source>
        <dbReference type="RuleBase" id="RU004468"/>
    </source>
</evidence>
<evidence type="ECO:0000313" key="17">
    <source>
        <dbReference type="Proteomes" id="UP001054889"/>
    </source>
</evidence>
<dbReference type="PROSITE" id="PS00572">
    <property type="entry name" value="GLYCOSYL_HYDROL_F1_1"/>
    <property type="match status" value="1"/>
</dbReference>
<evidence type="ECO:0000256" key="9">
    <source>
        <dbReference type="ARBA" id="ARBA00023295"/>
    </source>
</evidence>
<evidence type="ECO:0000256" key="13">
    <source>
        <dbReference type="PROSITE-ProRule" id="PRU10055"/>
    </source>
</evidence>
<dbReference type="InterPro" id="IPR001360">
    <property type="entry name" value="Glyco_hydro_1"/>
</dbReference>
<keyword evidence="17" id="KW-1185">Reference proteome</keyword>
<dbReference type="GO" id="GO:0102726">
    <property type="term" value="F:DIMBOA glucoside beta-D-glucosidase activity"/>
    <property type="evidence" value="ECO:0007669"/>
    <property type="project" value="UniProtKB-EC"/>
</dbReference>
<dbReference type="InterPro" id="IPR017853">
    <property type="entry name" value="GH"/>
</dbReference>
<dbReference type="EMBL" id="BQKI01000002">
    <property type="protein sequence ID" value="GJM87713.1"/>
    <property type="molecule type" value="Genomic_DNA"/>
</dbReference>
<dbReference type="GO" id="GO:0005975">
    <property type="term" value="P:carbohydrate metabolic process"/>
    <property type="evidence" value="ECO:0007669"/>
    <property type="project" value="InterPro"/>
</dbReference>
<comment type="similarity">
    <text evidence="2 14">Belongs to the glycosyl hydrolase 1 family.</text>
</comment>
<protein>
    <recommendedName>
        <fullName evidence="3">4-hydroxy-7-methoxy-3-oxo-3,4-dihydro-2H-1,4-benzoxazin-2-yl glucosidebeta-D-glucosidase</fullName>
        <ecNumber evidence="3">3.2.1.182</ecNumber>
    </recommendedName>
</protein>
<keyword evidence="4" id="KW-0150">Chloroplast</keyword>
<accession>A0AAV5BQ09</accession>
<keyword evidence="9 15" id="KW-0326">Glycosidase</keyword>
<evidence type="ECO:0000256" key="14">
    <source>
        <dbReference type="RuleBase" id="RU003690"/>
    </source>
</evidence>
<reference evidence="16" key="2">
    <citation type="submission" date="2021-12" db="EMBL/GenBank/DDBJ databases">
        <title>Resequencing data analysis of finger millet.</title>
        <authorList>
            <person name="Hatakeyama M."/>
            <person name="Aluri S."/>
            <person name="Balachadran M.T."/>
            <person name="Sivarajan S.R."/>
            <person name="Poveda L."/>
            <person name="Shimizu-Inatsugi R."/>
            <person name="Schlapbach R."/>
            <person name="Sreeman S.M."/>
            <person name="Shimizu K.K."/>
        </authorList>
    </citation>
    <scope>NUCLEOTIDE SEQUENCE</scope>
</reference>
<comment type="caution">
    <text evidence="16">The sequence shown here is derived from an EMBL/GenBank/DDBJ whole genome shotgun (WGS) entry which is preliminary data.</text>
</comment>
<evidence type="ECO:0000256" key="6">
    <source>
        <dbReference type="ARBA" id="ARBA00022801"/>
    </source>
</evidence>
<name>A0AAV5BQ09_ELECO</name>
<comment type="subcellular location">
    <subcellularLocation>
        <location evidence="1">Plastid</location>
        <location evidence="1">Chloroplast</location>
    </subcellularLocation>
</comment>
<dbReference type="SUPFAM" id="SSF51445">
    <property type="entry name" value="(Trans)glycosidases"/>
    <property type="match status" value="1"/>
</dbReference>
<dbReference type="GO" id="GO:0008422">
    <property type="term" value="F:beta-glucosidase activity"/>
    <property type="evidence" value="ECO:0007669"/>
    <property type="project" value="UniProtKB-ARBA"/>
</dbReference>
<dbReference type="AlphaFoldDB" id="A0AAV5BQ09"/>
<dbReference type="Proteomes" id="UP001054889">
    <property type="component" value="Unassembled WGS sequence"/>
</dbReference>
<dbReference type="InterPro" id="IPR033132">
    <property type="entry name" value="GH_1_N_CS"/>
</dbReference>
<evidence type="ECO:0000256" key="5">
    <source>
        <dbReference type="ARBA" id="ARBA00022640"/>
    </source>
</evidence>
<dbReference type="PANTHER" id="PTHR10353:SF326">
    <property type="entry name" value="4-HYDROXY-7-METHOXY-3-OXO-3,4-DIHYDRO-2H-1,4-BENZOXAZIN-2-YL GLUCOSIDE BETA-D-GLUCOSIDASE 1, CHLOROPLASTIC"/>
    <property type="match status" value="1"/>
</dbReference>
<keyword evidence="6 15" id="KW-0378">Hydrolase</keyword>
<comment type="subunit">
    <text evidence="12">Homo- and heterodimer.</text>
</comment>
<organism evidence="16 17">
    <name type="scientific">Eleusine coracana subsp. coracana</name>
    <dbReference type="NCBI Taxonomy" id="191504"/>
    <lineage>
        <taxon>Eukaryota</taxon>
        <taxon>Viridiplantae</taxon>
        <taxon>Streptophyta</taxon>
        <taxon>Embryophyta</taxon>
        <taxon>Tracheophyta</taxon>
        <taxon>Spermatophyta</taxon>
        <taxon>Magnoliopsida</taxon>
        <taxon>Liliopsida</taxon>
        <taxon>Poales</taxon>
        <taxon>Poaceae</taxon>
        <taxon>PACMAD clade</taxon>
        <taxon>Chloridoideae</taxon>
        <taxon>Cynodonteae</taxon>
        <taxon>Eleusininae</taxon>
        <taxon>Eleusine</taxon>
    </lineage>
</organism>
<comment type="catalytic activity">
    <reaction evidence="11">
        <text>DIMBOA beta-D-glucoside + H2O = DIMBOA + D-glucose</text>
        <dbReference type="Rhea" id="RHEA:33975"/>
        <dbReference type="ChEBI" id="CHEBI:4167"/>
        <dbReference type="ChEBI" id="CHEBI:15377"/>
        <dbReference type="ChEBI" id="CHEBI:18048"/>
        <dbReference type="ChEBI" id="CHEBI:37573"/>
        <dbReference type="EC" id="3.2.1.182"/>
    </reaction>
</comment>
<dbReference type="Pfam" id="PF00232">
    <property type="entry name" value="Glyco_hydro_1"/>
    <property type="match status" value="1"/>
</dbReference>
<gene>
    <name evidence="16" type="primary">ga03696</name>
    <name evidence="16" type="ORF">PR202_ga03696</name>
</gene>
<evidence type="ECO:0000313" key="16">
    <source>
        <dbReference type="EMBL" id="GJM87713.1"/>
    </source>
</evidence>
<dbReference type="Gene3D" id="3.20.20.80">
    <property type="entry name" value="Glycosidases"/>
    <property type="match status" value="1"/>
</dbReference>
<evidence type="ECO:0000256" key="8">
    <source>
        <dbReference type="ARBA" id="ARBA00023157"/>
    </source>
</evidence>
<evidence type="ECO:0000256" key="1">
    <source>
        <dbReference type="ARBA" id="ARBA00004229"/>
    </source>
</evidence>